<dbReference type="RefSeq" id="WP_238895582.1">
    <property type="nucleotide sequence ID" value="NZ_JAKOGG010000003.1"/>
</dbReference>
<reference evidence="2 3" key="1">
    <citation type="submission" date="2022-02" db="EMBL/GenBank/DDBJ databases">
        <authorList>
            <person name="Zhuang L."/>
        </authorList>
    </citation>
    <scope>NUCLEOTIDE SEQUENCE [LARGE SCALE GENOMIC DNA]</scope>
    <source>
        <strain evidence="2 3">C32</strain>
    </source>
</reference>
<dbReference type="InterPro" id="IPR013783">
    <property type="entry name" value="Ig-like_fold"/>
</dbReference>
<feature type="domain" description="RapA2 cadherin-like" evidence="1">
    <location>
        <begin position="616"/>
        <end position="704"/>
    </location>
</feature>
<evidence type="ECO:0000259" key="1">
    <source>
        <dbReference type="Pfam" id="PF17803"/>
    </source>
</evidence>
<dbReference type="PANTHER" id="PTHR14139:SF2">
    <property type="entry name" value="CALSYNTENIN-1"/>
    <property type="match status" value="1"/>
</dbReference>
<feature type="domain" description="RapA2 cadherin-like" evidence="1">
    <location>
        <begin position="249"/>
        <end position="338"/>
    </location>
</feature>
<protein>
    <submittedName>
        <fullName evidence="2">Retention module-containing protein</fullName>
    </submittedName>
</protein>
<feature type="domain" description="RapA2 cadherin-like" evidence="1">
    <location>
        <begin position="860"/>
        <end position="948"/>
    </location>
</feature>
<gene>
    <name evidence="2" type="ORF">L9G74_06995</name>
</gene>
<feature type="non-terminal residue" evidence="2">
    <location>
        <position position="1166"/>
    </location>
</feature>
<evidence type="ECO:0000313" key="2">
    <source>
        <dbReference type="EMBL" id="MCS4556180.1"/>
    </source>
</evidence>
<accession>A0ABT2FIM2</accession>
<evidence type="ECO:0000313" key="3">
    <source>
        <dbReference type="Proteomes" id="UP001201549"/>
    </source>
</evidence>
<dbReference type="EMBL" id="JAKOGG010000003">
    <property type="protein sequence ID" value="MCS4556180.1"/>
    <property type="molecule type" value="Genomic_DNA"/>
</dbReference>
<dbReference type="InterPro" id="IPR010221">
    <property type="entry name" value="VCBS_dom"/>
</dbReference>
<dbReference type="InterPro" id="IPR047777">
    <property type="entry name" value="LapA-like_RM"/>
</dbReference>
<sequence length="1166" mass="114889">MNTVTIQQSGQIKGINGQISIVENGQPRPLRDGEIVPAGAQLIVADNARAELLAQDGSLLTLDESGAAAALQLDLGAATGGATDAEIAELQALIASGEDPTANLPETAAGGNLANQGDSGYVDVSRDGAEVLAASGYDTGTFATTADTPTDTTEVPFELAVQTANDTNTIDEDTVATGNVLTNDTSNGVDLTVVGFTVDGTTFAANDTATLESGTLTLNADGSYTFTPTENWNGTVPVVTYTTNTGDSATLTIVVTPVNDAPVLAPDVGTVDEDATLTVGVLDGVLSNDTDVDGDALSVTGILSGTTGTATAVVDGTATVITNSYGTLTINSDGSYSFAATGDASQALAAGATAQTVFTYTATDGTDSLTSTLTITITGTNDAPVLSPDVGAVDEDATLTVAAAQGVLSNDTDVDGDALSVTGILSGTTGTATAVVDGAATVITNNYGTLTINSDGSYSFAATGAASQALATGVTAQTVFTYTATDGTESLTSTLTITITGTNDAPVLQPDVGAVDEDATLTVAAAQGVLSNDTDVDGDALSVTGILSGTTGTATAVVDGAATVITNDYGTLTINSDGSYSFAATGAASQALATGVTAQTVFTYTATDGTESLTSTLTITITGTNDAPVLSPDVGAVDEDATLTVTAAQGVLSNDTDVDGDALSVTGILSGTTGTATAVVDGAATVITNNYGTLTINSDGSYSFAATGAASQALAAGVTAQTVFTYTATDGTESLTSTLTITITGTNDAPVLQPDVGAVDEDATLTVAAAQGVLSNDTDVDGDALSVTGILSGTTGTATAVVDGAATVITNNYGTLTINSDGSYSFAATGAASQALAAGVTAQTVFTYTATDGTAPLTSTLTITITGTNDAPVLRPDVGAVHEDATLIVAAEDGVLSNDTDVDGDGLSVTGILSGTSGTATAVVDGAATVLTNSYGTLTINSDGSYRFAATGAASQALATDETAQTVFTYTATDGTESLTSTLTITITGTDDGVSLTGLDMAGGEINVDEANLPGGSAENDALLTQTGVFSFDTIDGLQTLTVHGQDFTLAQLQALNTAGGNVTIDTPQGSLTLTGFTGSIAGGTVSYSYTLDSAVVNAAGADSFTESLTVSVTDTDNSVANGSLDIVIADDVPTIAVAVGNDEVVEGQTLTGTWSGTEGADGMQS</sequence>
<dbReference type="Gene3D" id="2.60.40.10">
    <property type="entry name" value="Immunoglobulins"/>
    <property type="match status" value="5"/>
</dbReference>
<dbReference type="NCBIfam" id="TIGR01965">
    <property type="entry name" value="VCBS_repeat"/>
    <property type="match status" value="7"/>
</dbReference>
<dbReference type="PANTHER" id="PTHR14139">
    <property type="entry name" value="CALSYNTENIN"/>
    <property type="match status" value="1"/>
</dbReference>
<name>A0ABT2FIM2_9GAMM</name>
<dbReference type="Gene3D" id="2.60.40.1200">
    <property type="match status" value="1"/>
</dbReference>
<reference evidence="3" key="2">
    <citation type="submission" date="2023-07" db="EMBL/GenBank/DDBJ databases">
        <title>Shewanella mangrovi sp. nov., an acetaldehyde- degrading bacterium isolated from mangrove sediment.</title>
        <authorList>
            <person name="Liu Y."/>
        </authorList>
    </citation>
    <scope>NUCLEOTIDE SEQUENCE [LARGE SCALE GENOMIC DNA]</scope>
    <source>
        <strain evidence="3">C32</strain>
    </source>
</reference>
<dbReference type="InterPro" id="IPR040853">
    <property type="entry name" value="RapA2_cadherin-like"/>
</dbReference>
<feature type="domain" description="RapA2 cadherin-like" evidence="1">
    <location>
        <begin position="372"/>
        <end position="460"/>
    </location>
</feature>
<dbReference type="Pfam" id="PF17803">
    <property type="entry name" value="Cadherin_4"/>
    <property type="match status" value="7"/>
</dbReference>
<dbReference type="NCBIfam" id="NF012211">
    <property type="entry name" value="tand_rpt_95"/>
    <property type="match status" value="1"/>
</dbReference>
<dbReference type="NCBIfam" id="NF033682">
    <property type="entry name" value="retention_LapA"/>
    <property type="match status" value="1"/>
</dbReference>
<keyword evidence="3" id="KW-1185">Reference proteome</keyword>
<feature type="domain" description="RapA2 cadherin-like" evidence="1">
    <location>
        <begin position="163"/>
        <end position="226"/>
    </location>
</feature>
<comment type="caution">
    <text evidence="2">The sequence shown here is derived from an EMBL/GenBank/DDBJ whole genome shotgun (WGS) entry which is preliminary data.</text>
</comment>
<organism evidence="2 3">
    <name type="scientific">Shewanella electrica</name>
    <dbReference type="NCBI Taxonomy" id="515560"/>
    <lineage>
        <taxon>Bacteria</taxon>
        <taxon>Pseudomonadati</taxon>
        <taxon>Pseudomonadota</taxon>
        <taxon>Gammaproteobacteria</taxon>
        <taxon>Alteromonadales</taxon>
        <taxon>Shewanellaceae</taxon>
        <taxon>Shewanella</taxon>
    </lineage>
</organism>
<dbReference type="Proteomes" id="UP001201549">
    <property type="component" value="Unassembled WGS sequence"/>
</dbReference>
<feature type="domain" description="RapA2 cadherin-like" evidence="1">
    <location>
        <begin position="738"/>
        <end position="826"/>
    </location>
</feature>
<proteinExistence type="predicted"/>
<feature type="domain" description="RapA2 cadherin-like" evidence="1">
    <location>
        <begin position="494"/>
        <end position="582"/>
    </location>
</feature>